<keyword evidence="3" id="KW-1185">Reference proteome</keyword>
<dbReference type="GO" id="GO:0140359">
    <property type="term" value="F:ABC-type transporter activity"/>
    <property type="evidence" value="ECO:0007669"/>
    <property type="project" value="InterPro"/>
</dbReference>
<evidence type="ECO:0000313" key="3">
    <source>
        <dbReference type="Proteomes" id="UP000294746"/>
    </source>
</evidence>
<dbReference type="Proteomes" id="UP000294746">
    <property type="component" value="Unassembled WGS sequence"/>
</dbReference>
<proteinExistence type="predicted"/>
<comment type="caution">
    <text evidence="2">The sequence shown here is derived from an EMBL/GenBank/DDBJ whole genome shotgun (WGS) entry which is preliminary data.</text>
</comment>
<dbReference type="GO" id="GO:0005886">
    <property type="term" value="C:plasma membrane"/>
    <property type="evidence" value="ECO:0007669"/>
    <property type="project" value="UniProtKB-SubCell"/>
</dbReference>
<dbReference type="EMBL" id="SLXV01000031">
    <property type="protein sequence ID" value="TCP65637.1"/>
    <property type="molecule type" value="Genomic_DNA"/>
</dbReference>
<protein>
    <submittedName>
        <fullName evidence="2">ABC-2 type transport system permease protein</fullName>
    </submittedName>
</protein>
<name>A0A4R2RSU9_9BACL</name>
<evidence type="ECO:0000313" key="2">
    <source>
        <dbReference type="EMBL" id="TCP65637.1"/>
    </source>
</evidence>
<dbReference type="AlphaFoldDB" id="A0A4R2RSU9"/>
<keyword evidence="1" id="KW-1133">Transmembrane helix</keyword>
<feature type="transmembrane region" description="Helical" evidence="1">
    <location>
        <begin position="152"/>
        <end position="185"/>
    </location>
</feature>
<feature type="transmembrane region" description="Helical" evidence="1">
    <location>
        <begin position="216"/>
        <end position="241"/>
    </location>
</feature>
<sequence>MIGLVYNEMLKMVRKKRLWVILGILVILIPIFTYAQAQTLERAAKQIGTSDWKVVLKQQIIDQQNRLTSSRLPEEWKAFIKLNIQQQEYYLKHDIDPTAPGAPTFMRKFVEESVSLFIPLLVVIIAADLVSSEHSSGTIKLLLTRPVRRWKVLLSKYISLLFATSFIVLSTAILSYLLSGVIFGYGGWDLPVLSGFQEKNGALMTEFVHLIPQWKYLLMAYGLSWLACITVATVSFMVSVLVRSTASGMGIMLAAVISGNLLMQLSPTWGAIKYFAFTQLRLTDYLSGRPILIEGMTLPLSIGVLGAWSAVALIVAFVAFSRRDVMA</sequence>
<feature type="transmembrane region" description="Helical" evidence="1">
    <location>
        <begin position="296"/>
        <end position="320"/>
    </location>
</feature>
<keyword evidence="1" id="KW-0812">Transmembrane</keyword>
<feature type="transmembrane region" description="Helical" evidence="1">
    <location>
        <begin position="253"/>
        <end position="276"/>
    </location>
</feature>
<reference evidence="2 3" key="1">
    <citation type="submission" date="2019-03" db="EMBL/GenBank/DDBJ databases">
        <title>Genomic Encyclopedia of Type Strains, Phase IV (KMG-IV): sequencing the most valuable type-strain genomes for metagenomic binning, comparative biology and taxonomic classification.</title>
        <authorList>
            <person name="Goeker M."/>
        </authorList>
    </citation>
    <scope>NUCLEOTIDE SEQUENCE [LARGE SCALE GENOMIC DNA]</scope>
    <source>
        <strain evidence="2 3">DSM 46831</strain>
    </source>
</reference>
<dbReference type="RefSeq" id="WP_131849286.1">
    <property type="nucleotide sequence ID" value="NZ_SLXV01000031.1"/>
</dbReference>
<evidence type="ECO:0000256" key="1">
    <source>
        <dbReference type="SAM" id="Phobius"/>
    </source>
</evidence>
<dbReference type="Pfam" id="PF12679">
    <property type="entry name" value="ABC2_membrane_2"/>
    <property type="match status" value="1"/>
</dbReference>
<dbReference type="PANTHER" id="PTHR37305:SF2">
    <property type="entry name" value="BACITRACIN TRANSPORT PERMEASE PROTEIN BCRB"/>
    <property type="match status" value="1"/>
</dbReference>
<organism evidence="2 3">
    <name type="scientific">Baia soyae</name>
    <dbReference type="NCBI Taxonomy" id="1544746"/>
    <lineage>
        <taxon>Bacteria</taxon>
        <taxon>Bacillati</taxon>
        <taxon>Bacillota</taxon>
        <taxon>Bacilli</taxon>
        <taxon>Bacillales</taxon>
        <taxon>Thermoactinomycetaceae</taxon>
        <taxon>Baia</taxon>
    </lineage>
</organism>
<dbReference type="PANTHER" id="PTHR37305">
    <property type="entry name" value="INTEGRAL MEMBRANE PROTEIN-RELATED"/>
    <property type="match status" value="1"/>
</dbReference>
<keyword evidence="1" id="KW-0472">Membrane</keyword>
<dbReference type="OrthoDB" id="8613028at2"/>
<feature type="transmembrane region" description="Helical" evidence="1">
    <location>
        <begin position="113"/>
        <end position="131"/>
    </location>
</feature>
<accession>A0A4R2RSU9</accession>
<gene>
    <name evidence="2" type="ORF">EDD57_1311</name>
</gene>